<evidence type="ECO:0000259" key="2">
    <source>
        <dbReference type="Pfam" id="PF10354"/>
    </source>
</evidence>
<dbReference type="Pfam" id="PF14223">
    <property type="entry name" value="Retrotran_gag_2"/>
    <property type="match status" value="1"/>
</dbReference>
<dbReference type="GO" id="GO:0005737">
    <property type="term" value="C:cytoplasm"/>
    <property type="evidence" value="ECO:0007669"/>
    <property type="project" value="TreeGrafter"/>
</dbReference>
<proteinExistence type="predicted"/>
<evidence type="ECO:0000256" key="1">
    <source>
        <dbReference type="SAM" id="MobiDB-lite"/>
    </source>
</evidence>
<feature type="region of interest" description="Disordered" evidence="1">
    <location>
        <begin position="230"/>
        <end position="258"/>
    </location>
</feature>
<accession>A0A9N7NKN9</accession>
<dbReference type="Pfam" id="PF10354">
    <property type="entry name" value="BMT5-like"/>
    <property type="match status" value="1"/>
</dbReference>
<dbReference type="EMBL" id="CACSLK010027833">
    <property type="protein sequence ID" value="CAA0832488.1"/>
    <property type="molecule type" value="Genomic_DNA"/>
</dbReference>
<protein>
    <recommendedName>
        <fullName evidence="2">25S rRNA (uridine-N(3))-methyltransferase BMT5-like domain-containing protein</fullName>
    </recommendedName>
</protein>
<dbReference type="GO" id="GO:0070475">
    <property type="term" value="P:rRNA base methylation"/>
    <property type="evidence" value="ECO:0007669"/>
    <property type="project" value="InterPro"/>
</dbReference>
<evidence type="ECO:0000313" key="4">
    <source>
        <dbReference type="Proteomes" id="UP001153555"/>
    </source>
</evidence>
<name>A0A9N7NKN9_STRHE</name>
<dbReference type="Proteomes" id="UP001153555">
    <property type="component" value="Unassembled WGS sequence"/>
</dbReference>
<evidence type="ECO:0000313" key="3">
    <source>
        <dbReference type="EMBL" id="CAA0832488.1"/>
    </source>
</evidence>
<dbReference type="GO" id="GO:0070042">
    <property type="term" value="F:rRNA (uridine-N3-)-methyltransferase activity"/>
    <property type="evidence" value="ECO:0007669"/>
    <property type="project" value="InterPro"/>
</dbReference>
<organism evidence="3 4">
    <name type="scientific">Striga hermonthica</name>
    <name type="common">Purple witchweed</name>
    <name type="synonym">Buchnera hermonthica</name>
    <dbReference type="NCBI Taxonomy" id="68872"/>
    <lineage>
        <taxon>Eukaryota</taxon>
        <taxon>Viridiplantae</taxon>
        <taxon>Streptophyta</taxon>
        <taxon>Embryophyta</taxon>
        <taxon>Tracheophyta</taxon>
        <taxon>Spermatophyta</taxon>
        <taxon>Magnoliopsida</taxon>
        <taxon>eudicotyledons</taxon>
        <taxon>Gunneridae</taxon>
        <taxon>Pentapetalae</taxon>
        <taxon>asterids</taxon>
        <taxon>lamiids</taxon>
        <taxon>Lamiales</taxon>
        <taxon>Orobanchaceae</taxon>
        <taxon>Buchnereae</taxon>
        <taxon>Striga</taxon>
    </lineage>
</organism>
<feature type="domain" description="25S rRNA (uridine-N(3))-methyltransferase BMT5-like" evidence="2">
    <location>
        <begin position="395"/>
        <end position="560"/>
    </location>
</feature>
<dbReference type="InterPro" id="IPR019446">
    <property type="entry name" value="BMT5-like"/>
</dbReference>
<sequence length="584" mass="66859">MNPVIIQSEGVFNIGILLSETNYDIWSQLMEMHIAEREKLSYIRGKMKIPEASDVGYEKWYAENQKVKRWLLMSMSPDIMKRYIRIPTAHEIWSALSKTFYDGGDEMQVFSLNQRAFSAKQNGRSLSVYYGELTEIFQDLDHRDKVIMKHPDDITAYRGSIERIRIHIFLAGLDKEFDQIRREILCLEHKSSLEECYSIIRREAMRLTTFNEEIERNEASAMVSRHRPIPIAQGQVQERPKTNNSRKNNLTDRPKCSHCDQIGHSKNRCFELIGYPDWWDPNRHRNTKRPLIAAVSQTKEEDSTPSSAALVTAPNSTERAEEKAPESPPINLPNEEESSASPEPYRKHLPLRLTRGKGVLFSNNPRQVHIDVYTDADWAGALDDRRSTSGRHKILLVGEGDFSFAASLASAFGNASNMTATSLDSEEVLGRKHRTAAANLDLLKNKGCTVIHEVNACTMSRHPQLKNMEFDRIVFNFPHAGYTESEYTAYQISLHKKVVRGFFKSACKMVSAEGEVHVTHKTTYPFSEWEIEKLAEGAELELVEEVEFYISEYPGYKNKRGDGNRSNSSFPVGECSTFKFAKYY</sequence>
<dbReference type="PANTHER" id="PTHR11538:SF89">
    <property type="entry name" value="PROTEIN, PUTATIVE (DUF2431)-RELATED"/>
    <property type="match status" value="1"/>
</dbReference>
<comment type="caution">
    <text evidence="3">The sequence shown here is derived from an EMBL/GenBank/DDBJ whole genome shotgun (WGS) entry which is preliminary data.</text>
</comment>
<feature type="compositionally biased region" description="Polar residues" evidence="1">
    <location>
        <begin position="304"/>
        <end position="317"/>
    </location>
</feature>
<keyword evidence="4" id="KW-1185">Reference proteome</keyword>
<reference evidence="3" key="1">
    <citation type="submission" date="2019-12" db="EMBL/GenBank/DDBJ databases">
        <authorList>
            <person name="Scholes J."/>
        </authorList>
    </citation>
    <scope>NUCLEOTIDE SEQUENCE</scope>
</reference>
<feature type="region of interest" description="Disordered" evidence="1">
    <location>
        <begin position="296"/>
        <end position="345"/>
    </location>
</feature>
<feature type="compositionally biased region" description="Basic and acidic residues" evidence="1">
    <location>
        <begin position="249"/>
        <end position="258"/>
    </location>
</feature>
<gene>
    <name evidence="3" type="ORF">SHERM_27783</name>
</gene>
<dbReference type="OrthoDB" id="911950at2759"/>
<dbReference type="PANTHER" id="PTHR11538">
    <property type="entry name" value="PHENYLALANYL-TRNA SYNTHETASE"/>
    <property type="match status" value="1"/>
</dbReference>
<dbReference type="FunFam" id="3.40.50.150:FF:000440">
    <property type="entry name" value="Os09g0479300 protein"/>
    <property type="match status" value="1"/>
</dbReference>
<dbReference type="AlphaFoldDB" id="A0A9N7NKN9"/>